<evidence type="ECO:0000313" key="2">
    <source>
        <dbReference type="EMBL" id="CAA2957985.1"/>
    </source>
</evidence>
<organism evidence="2 3">
    <name type="scientific">Olea europaea subsp. europaea</name>
    <dbReference type="NCBI Taxonomy" id="158383"/>
    <lineage>
        <taxon>Eukaryota</taxon>
        <taxon>Viridiplantae</taxon>
        <taxon>Streptophyta</taxon>
        <taxon>Embryophyta</taxon>
        <taxon>Tracheophyta</taxon>
        <taxon>Spermatophyta</taxon>
        <taxon>Magnoliopsida</taxon>
        <taxon>eudicotyledons</taxon>
        <taxon>Gunneridae</taxon>
        <taxon>Pentapetalae</taxon>
        <taxon>asterids</taxon>
        <taxon>lamiids</taxon>
        <taxon>Lamiales</taxon>
        <taxon>Oleaceae</taxon>
        <taxon>Oleeae</taxon>
        <taxon>Olea</taxon>
    </lineage>
</organism>
<name>A0A8S0Q0E2_OLEEU</name>
<dbReference type="Pfam" id="PF25790">
    <property type="entry name" value="BCD1"/>
    <property type="match status" value="1"/>
</dbReference>
<dbReference type="Gramene" id="OE9A085293T1">
    <property type="protein sequence ID" value="OE9A085293C1"/>
    <property type="gene ID" value="OE9A085293"/>
</dbReference>
<accession>A0A8S0Q0E2</accession>
<gene>
    <name evidence="2" type="ORF">OLEA9_A085293</name>
</gene>
<dbReference type="EMBL" id="CACTIH010000247">
    <property type="protein sequence ID" value="CAA2957985.1"/>
    <property type="molecule type" value="Genomic_DNA"/>
</dbReference>
<comment type="caution">
    <text evidence="2">The sequence shown here is derived from an EMBL/GenBank/DDBJ whole genome shotgun (WGS) entry which is preliminary data.</text>
</comment>
<keyword evidence="3" id="KW-1185">Reference proteome</keyword>
<protein>
    <recommendedName>
        <fullName evidence="1">BCD1 alpha/beta domain-containing protein</fullName>
    </recommendedName>
</protein>
<evidence type="ECO:0000313" key="3">
    <source>
        <dbReference type="Proteomes" id="UP000594638"/>
    </source>
</evidence>
<reference evidence="2 3" key="1">
    <citation type="submission" date="2019-12" db="EMBL/GenBank/DDBJ databases">
        <authorList>
            <person name="Alioto T."/>
            <person name="Alioto T."/>
            <person name="Gomez Garrido J."/>
        </authorList>
    </citation>
    <scope>NUCLEOTIDE SEQUENCE [LARGE SCALE GENOMIC DNA]</scope>
</reference>
<dbReference type="AlphaFoldDB" id="A0A8S0Q0E2"/>
<feature type="domain" description="BCD1 alpha/beta" evidence="1">
    <location>
        <begin position="3"/>
        <end position="44"/>
    </location>
</feature>
<evidence type="ECO:0000259" key="1">
    <source>
        <dbReference type="Pfam" id="PF25790"/>
    </source>
</evidence>
<dbReference type="Proteomes" id="UP000594638">
    <property type="component" value="Unassembled WGS sequence"/>
</dbReference>
<dbReference type="InterPro" id="IPR057721">
    <property type="entry name" value="BCD1_alpha/beta"/>
</dbReference>
<dbReference type="OrthoDB" id="1739500at2759"/>
<sequence length="174" mass="19796">MGPRSPNRKVNIKAPIREQLANLVILKYPDIHVFLPSHACDFEVINDMIRNNIELNNPIPKGVTFREDEFEDGGSPNPLISELMNQSNENMVAQMEFKESLYGPLVVRGDEQDKSVLSSGGSVWNEEQYYIGKELGIPEEDMNFDFEQGLVNLYSDIIEGTNRDDFLMEKVEIA</sequence>
<proteinExistence type="predicted"/>